<protein>
    <submittedName>
        <fullName evidence="1">Uncharacterized protein</fullName>
    </submittedName>
</protein>
<dbReference type="EMBL" id="CAQQ02379478">
    <property type="status" value="NOT_ANNOTATED_CDS"/>
    <property type="molecule type" value="Genomic_DNA"/>
</dbReference>
<dbReference type="AlphaFoldDB" id="T1H4Y9"/>
<name>T1H4Y9_MEGSC</name>
<accession>T1H4Y9</accession>
<reference evidence="1" key="2">
    <citation type="submission" date="2015-06" db="UniProtKB">
        <authorList>
            <consortium name="EnsemblMetazoa"/>
        </authorList>
    </citation>
    <scope>IDENTIFICATION</scope>
</reference>
<dbReference type="EMBL" id="CAQQ02379477">
    <property type="status" value="NOT_ANNOTATED_CDS"/>
    <property type="molecule type" value="Genomic_DNA"/>
</dbReference>
<sequence length="69" mass="8026">MDMQSGVFDCYEFDLQIFGFVLSTVTRLQFVPAVLFLSRLSYICIWDTPYNISCDLRKDGFLDNLSIFP</sequence>
<dbReference type="HOGENOM" id="CLU_2778736_0_0_1"/>
<reference evidence="2" key="1">
    <citation type="submission" date="2013-02" db="EMBL/GenBank/DDBJ databases">
        <authorList>
            <person name="Hughes D."/>
        </authorList>
    </citation>
    <scope>NUCLEOTIDE SEQUENCE</scope>
    <source>
        <strain>Durham</strain>
        <strain evidence="2">NC isolate 2 -- Noor lab</strain>
    </source>
</reference>
<proteinExistence type="predicted"/>
<dbReference type="EnsemblMetazoa" id="MESCA011361-RA">
    <property type="protein sequence ID" value="MESCA011361-PA"/>
    <property type="gene ID" value="MESCA011361"/>
</dbReference>
<evidence type="ECO:0000313" key="2">
    <source>
        <dbReference type="Proteomes" id="UP000015102"/>
    </source>
</evidence>
<evidence type="ECO:0000313" key="1">
    <source>
        <dbReference type="EnsemblMetazoa" id="MESCA011361-PA"/>
    </source>
</evidence>
<keyword evidence="2" id="KW-1185">Reference proteome</keyword>
<dbReference type="Proteomes" id="UP000015102">
    <property type="component" value="Unassembled WGS sequence"/>
</dbReference>
<organism evidence="1 2">
    <name type="scientific">Megaselia scalaris</name>
    <name type="common">Humpbacked fly</name>
    <name type="synonym">Phora scalaris</name>
    <dbReference type="NCBI Taxonomy" id="36166"/>
    <lineage>
        <taxon>Eukaryota</taxon>
        <taxon>Metazoa</taxon>
        <taxon>Ecdysozoa</taxon>
        <taxon>Arthropoda</taxon>
        <taxon>Hexapoda</taxon>
        <taxon>Insecta</taxon>
        <taxon>Pterygota</taxon>
        <taxon>Neoptera</taxon>
        <taxon>Endopterygota</taxon>
        <taxon>Diptera</taxon>
        <taxon>Brachycera</taxon>
        <taxon>Muscomorpha</taxon>
        <taxon>Platypezoidea</taxon>
        <taxon>Phoridae</taxon>
        <taxon>Megaseliini</taxon>
        <taxon>Megaselia</taxon>
    </lineage>
</organism>